<evidence type="ECO:0000313" key="1">
    <source>
        <dbReference type="EMBL" id="KRP96363.1"/>
    </source>
</evidence>
<name>A0A0R3CN48_9BRAD</name>
<dbReference type="GeneID" id="93174391"/>
<dbReference type="PIRSF" id="PIRSF033303">
    <property type="entry name" value="UCP033303"/>
    <property type="match status" value="1"/>
</dbReference>
<dbReference type="InterPro" id="IPR014581">
    <property type="entry name" value="UCP033303"/>
</dbReference>
<reference evidence="1 2" key="1">
    <citation type="submission" date="2015-09" db="EMBL/GenBank/DDBJ databases">
        <title>Draft Genome Sequence of the Strain BR 3267 (Bradyrhizobium yuanmingense) recommended as inoculant for cowpea in Brazil.</title>
        <authorList>
            <person name="Simoes-Araujo J.L."/>
            <person name="Zilli J.E."/>
        </authorList>
    </citation>
    <scope>NUCLEOTIDE SEQUENCE [LARGE SCALE GENOMIC DNA]</scope>
    <source>
        <strain evidence="1 2">BR3267</strain>
    </source>
</reference>
<sequence>MTASDWRLEGEWMKNCTCAFGCPCDFNARPTQGYCKGLVAMRIAKGHFEGTRLDGLCFAITVDFPGPLHEGNGTIQPIIDERATAEQRQALFDIFSGKHSAEGTLFQIVSMIVTKIHDPVFVPFEFSFDKDGRVARLVAKGVLETDVEPIKNPVTGDPHRIQVVMPEGFEHRAAEVASADIRSTGAIRFETRATHSSLANVVQTPKGVAA</sequence>
<comment type="caution">
    <text evidence="1">The sequence shown here is derived from an EMBL/GenBank/DDBJ whole genome shotgun (WGS) entry which is preliminary data.</text>
</comment>
<organism evidence="1 2">
    <name type="scientific">Bradyrhizobium yuanmingense</name>
    <dbReference type="NCBI Taxonomy" id="108015"/>
    <lineage>
        <taxon>Bacteria</taxon>
        <taxon>Pseudomonadati</taxon>
        <taxon>Pseudomonadota</taxon>
        <taxon>Alphaproteobacteria</taxon>
        <taxon>Hyphomicrobiales</taxon>
        <taxon>Nitrobacteraceae</taxon>
        <taxon>Bradyrhizobium</taxon>
    </lineage>
</organism>
<accession>A0A0R3CN48</accession>
<proteinExistence type="predicted"/>
<gene>
    <name evidence="1" type="ORF">AOQ72_18815</name>
</gene>
<evidence type="ECO:0000313" key="2">
    <source>
        <dbReference type="Proteomes" id="UP000051380"/>
    </source>
</evidence>
<dbReference type="OrthoDB" id="9802256at2"/>
<dbReference type="InterPro" id="IPR009758">
    <property type="entry name" value="DUF1326"/>
</dbReference>
<protein>
    <submittedName>
        <fullName evidence="1">Uncharacterized protein</fullName>
    </submittedName>
</protein>
<dbReference type="Pfam" id="PF07040">
    <property type="entry name" value="DUF1326"/>
    <property type="match status" value="1"/>
</dbReference>
<dbReference type="Proteomes" id="UP000051380">
    <property type="component" value="Unassembled WGS sequence"/>
</dbReference>
<dbReference type="EMBL" id="LJYF01000026">
    <property type="protein sequence ID" value="KRP96363.1"/>
    <property type="molecule type" value="Genomic_DNA"/>
</dbReference>
<dbReference type="AlphaFoldDB" id="A0A0R3CN48"/>
<dbReference type="RefSeq" id="WP_057027610.1">
    <property type="nucleotide sequence ID" value="NZ_CP104173.1"/>
</dbReference>